<evidence type="ECO:0000256" key="4">
    <source>
        <dbReference type="ARBA" id="ARBA00022475"/>
    </source>
</evidence>
<dbReference type="InterPro" id="IPR004358">
    <property type="entry name" value="Sig_transdc_His_kin-like_C"/>
</dbReference>
<keyword evidence="6" id="KW-0808">Transferase</keyword>
<evidence type="ECO:0000256" key="3">
    <source>
        <dbReference type="ARBA" id="ARBA00012438"/>
    </source>
</evidence>
<dbReference type="SUPFAM" id="SSF47384">
    <property type="entry name" value="Homodimeric domain of signal transducing histidine kinase"/>
    <property type="match status" value="1"/>
</dbReference>
<evidence type="ECO:0000256" key="10">
    <source>
        <dbReference type="ARBA" id="ARBA00022840"/>
    </source>
</evidence>
<dbReference type="PRINTS" id="PR00344">
    <property type="entry name" value="BCTRLSENSOR"/>
</dbReference>
<evidence type="ECO:0000256" key="6">
    <source>
        <dbReference type="ARBA" id="ARBA00022679"/>
    </source>
</evidence>
<dbReference type="InterPro" id="IPR005467">
    <property type="entry name" value="His_kinase_dom"/>
</dbReference>
<evidence type="ECO:0000256" key="2">
    <source>
        <dbReference type="ARBA" id="ARBA00004651"/>
    </source>
</evidence>
<protein>
    <recommendedName>
        <fullName evidence="3">histidine kinase</fullName>
        <ecNumber evidence="3">2.7.13.3</ecNumber>
    </recommendedName>
</protein>
<evidence type="ECO:0000313" key="17">
    <source>
        <dbReference type="EMBL" id="RHW29374.1"/>
    </source>
</evidence>
<keyword evidence="11 15" id="KW-1133">Transmembrane helix</keyword>
<name>A0A417YA24_9BACI</name>
<gene>
    <name evidence="17" type="ORF">D1B32_22455</name>
</gene>
<proteinExistence type="predicted"/>
<evidence type="ECO:0000256" key="13">
    <source>
        <dbReference type="ARBA" id="ARBA00023136"/>
    </source>
</evidence>
<evidence type="ECO:0000256" key="8">
    <source>
        <dbReference type="ARBA" id="ARBA00022741"/>
    </source>
</evidence>
<keyword evidence="4" id="KW-1003">Cell membrane</keyword>
<accession>A0A417YA24</accession>
<keyword evidence="7 15" id="KW-0812">Transmembrane</keyword>
<evidence type="ECO:0000256" key="12">
    <source>
        <dbReference type="ARBA" id="ARBA00023012"/>
    </source>
</evidence>
<keyword evidence="10" id="KW-0067">ATP-binding</keyword>
<dbReference type="GO" id="GO:0000155">
    <property type="term" value="F:phosphorelay sensor kinase activity"/>
    <property type="evidence" value="ECO:0007669"/>
    <property type="project" value="InterPro"/>
</dbReference>
<keyword evidence="5" id="KW-0597">Phosphoprotein</keyword>
<dbReference type="CDD" id="cd00082">
    <property type="entry name" value="HisKA"/>
    <property type="match status" value="1"/>
</dbReference>
<keyword evidence="13 15" id="KW-0472">Membrane</keyword>
<dbReference type="InterPro" id="IPR036097">
    <property type="entry name" value="HisK_dim/P_sf"/>
</dbReference>
<evidence type="ECO:0000313" key="18">
    <source>
        <dbReference type="Proteomes" id="UP000285456"/>
    </source>
</evidence>
<dbReference type="PANTHER" id="PTHR45528:SF1">
    <property type="entry name" value="SENSOR HISTIDINE KINASE CPXA"/>
    <property type="match status" value="1"/>
</dbReference>
<dbReference type="GO" id="GO:0005524">
    <property type="term" value="F:ATP binding"/>
    <property type="evidence" value="ECO:0007669"/>
    <property type="project" value="UniProtKB-KW"/>
</dbReference>
<feature type="transmembrane region" description="Helical" evidence="15">
    <location>
        <begin position="9"/>
        <end position="34"/>
    </location>
</feature>
<organism evidence="17 18">
    <name type="scientific">Oceanobacillus profundus</name>
    <dbReference type="NCBI Taxonomy" id="372463"/>
    <lineage>
        <taxon>Bacteria</taxon>
        <taxon>Bacillati</taxon>
        <taxon>Bacillota</taxon>
        <taxon>Bacilli</taxon>
        <taxon>Bacillales</taxon>
        <taxon>Bacillaceae</taxon>
        <taxon>Oceanobacillus</taxon>
    </lineage>
</organism>
<dbReference type="SUPFAM" id="SSF55874">
    <property type="entry name" value="ATPase domain of HSP90 chaperone/DNA topoisomerase II/histidine kinase"/>
    <property type="match status" value="1"/>
</dbReference>
<dbReference type="Pfam" id="PF00512">
    <property type="entry name" value="HisKA"/>
    <property type="match status" value="1"/>
</dbReference>
<keyword evidence="18" id="KW-1185">Reference proteome</keyword>
<evidence type="ECO:0000256" key="14">
    <source>
        <dbReference type="SAM" id="Coils"/>
    </source>
</evidence>
<evidence type="ECO:0000256" key="5">
    <source>
        <dbReference type="ARBA" id="ARBA00022553"/>
    </source>
</evidence>
<dbReference type="Gene3D" id="1.10.287.130">
    <property type="match status" value="1"/>
</dbReference>
<dbReference type="EMBL" id="QWEH01000028">
    <property type="protein sequence ID" value="RHW29374.1"/>
    <property type="molecule type" value="Genomic_DNA"/>
</dbReference>
<dbReference type="InterPro" id="IPR036890">
    <property type="entry name" value="HATPase_C_sf"/>
</dbReference>
<dbReference type="SMART" id="SM00387">
    <property type="entry name" value="HATPase_c"/>
    <property type="match status" value="1"/>
</dbReference>
<dbReference type="SMART" id="SM00388">
    <property type="entry name" value="HisKA"/>
    <property type="match status" value="1"/>
</dbReference>
<keyword evidence="8" id="KW-0547">Nucleotide-binding</keyword>
<evidence type="ECO:0000259" key="16">
    <source>
        <dbReference type="PROSITE" id="PS50109"/>
    </source>
</evidence>
<dbReference type="OrthoDB" id="368131at2"/>
<evidence type="ECO:0000256" key="7">
    <source>
        <dbReference type="ARBA" id="ARBA00022692"/>
    </source>
</evidence>
<keyword evidence="9 17" id="KW-0418">Kinase</keyword>
<dbReference type="EC" id="2.7.13.3" evidence="3"/>
<feature type="transmembrane region" description="Helical" evidence="15">
    <location>
        <begin position="163"/>
        <end position="186"/>
    </location>
</feature>
<evidence type="ECO:0000256" key="1">
    <source>
        <dbReference type="ARBA" id="ARBA00000085"/>
    </source>
</evidence>
<dbReference type="PROSITE" id="PS50109">
    <property type="entry name" value="HIS_KIN"/>
    <property type="match status" value="1"/>
</dbReference>
<feature type="coiled-coil region" evidence="14">
    <location>
        <begin position="223"/>
        <end position="250"/>
    </location>
</feature>
<keyword evidence="14" id="KW-0175">Coiled coil</keyword>
<dbReference type="Pfam" id="PF02518">
    <property type="entry name" value="HATPase_c"/>
    <property type="match status" value="1"/>
</dbReference>
<dbReference type="RefSeq" id="WP_118890455.1">
    <property type="nucleotide sequence ID" value="NZ_PHUT01000027.1"/>
</dbReference>
<dbReference type="InterPro" id="IPR050398">
    <property type="entry name" value="HssS/ArlS-like"/>
</dbReference>
<evidence type="ECO:0000256" key="11">
    <source>
        <dbReference type="ARBA" id="ARBA00022989"/>
    </source>
</evidence>
<dbReference type="GO" id="GO:0005886">
    <property type="term" value="C:plasma membrane"/>
    <property type="evidence" value="ECO:0007669"/>
    <property type="project" value="UniProtKB-SubCell"/>
</dbReference>
<dbReference type="Proteomes" id="UP000285456">
    <property type="component" value="Unassembled WGS sequence"/>
</dbReference>
<reference evidence="17 18" key="1">
    <citation type="journal article" date="2007" name="Int. J. Syst. Evol. Microbiol.">
        <title>Oceanobacillus profundus sp. nov., isolated from a deep-sea sediment core.</title>
        <authorList>
            <person name="Kim Y.G."/>
            <person name="Choi D.H."/>
            <person name="Hyun S."/>
            <person name="Cho B.C."/>
        </authorList>
    </citation>
    <scope>NUCLEOTIDE SEQUENCE [LARGE SCALE GENOMIC DNA]</scope>
    <source>
        <strain evidence="17 18">DSM 18246</strain>
    </source>
</reference>
<comment type="catalytic activity">
    <reaction evidence="1">
        <text>ATP + protein L-histidine = ADP + protein N-phospho-L-histidine.</text>
        <dbReference type="EC" id="2.7.13.3"/>
    </reaction>
</comment>
<dbReference type="CDD" id="cd00075">
    <property type="entry name" value="HATPase"/>
    <property type="match status" value="1"/>
</dbReference>
<evidence type="ECO:0000256" key="9">
    <source>
        <dbReference type="ARBA" id="ARBA00022777"/>
    </source>
</evidence>
<evidence type="ECO:0000256" key="15">
    <source>
        <dbReference type="SAM" id="Phobius"/>
    </source>
</evidence>
<dbReference type="AlphaFoldDB" id="A0A417YA24"/>
<feature type="domain" description="Histidine kinase" evidence="16">
    <location>
        <begin position="250"/>
        <end position="457"/>
    </location>
</feature>
<dbReference type="PANTHER" id="PTHR45528">
    <property type="entry name" value="SENSOR HISTIDINE KINASE CPXA"/>
    <property type="match status" value="1"/>
</dbReference>
<dbReference type="Gene3D" id="3.30.565.10">
    <property type="entry name" value="Histidine kinase-like ATPase, C-terminal domain"/>
    <property type="match status" value="1"/>
</dbReference>
<keyword evidence="12" id="KW-0902">Two-component regulatory system</keyword>
<comment type="caution">
    <text evidence="17">The sequence shown here is derived from an EMBL/GenBank/DDBJ whole genome shotgun (WGS) entry which is preliminary data.</text>
</comment>
<comment type="subcellular location">
    <subcellularLocation>
        <location evidence="2">Cell membrane</location>
        <topology evidence="2">Multi-pass membrane protein</topology>
    </subcellularLocation>
</comment>
<dbReference type="InterPro" id="IPR003661">
    <property type="entry name" value="HisK_dim/P_dom"/>
</dbReference>
<dbReference type="InterPro" id="IPR003594">
    <property type="entry name" value="HATPase_dom"/>
</dbReference>
<sequence length="457" mass="52456">MKWKLTARYLISILSIVFIVIIVNTIILFGLLIYQASQNTGDSENSSGENFTRTFSQYLRLEDNQPFVTEEGETALEGFGAWLQILDDNGNVISSYQTPDHVATNYTPMELIHKYKYMDDELHTYFIGEYEGYSYLIGVPDSNEKREVFMLNPAAIMMYASRFFGVIIIVDLIIAAVIGLLFSTILTRPVNRIIERINALKERQFHTEKPKRPGIYKPVFANLNNVSATLQEQSKERNKLEKMRNDWIRNVSHDIKTPLASIRGYAELLSDDNVSSRERLKYAEVIERQSLYMKELLDDFNLTMRLRNQEMPLQRQDTNMEGFVREMVIDLLNDPQFGSSQIHFHSENSELSWKIDQHLMKRALLNFMYNAFIHNDENVEVFVNITEDAITIHDNGKGISPEEQTQVFDRYYRGTNTGNIRGTGLGMAIARDIIVAHGGEVELAGQVGKGTTIKISF</sequence>